<accession>A0A0E9WA64</accession>
<protein>
    <submittedName>
        <fullName evidence="1">Uncharacterized protein</fullName>
    </submittedName>
</protein>
<proteinExistence type="predicted"/>
<sequence length="54" mass="6315">MSTTCASHYIQIDVITETSQENIIYTVHTSYVYSRCFHINSYCCLLISTCEHKY</sequence>
<organism evidence="1">
    <name type="scientific">Anguilla anguilla</name>
    <name type="common">European freshwater eel</name>
    <name type="synonym">Muraena anguilla</name>
    <dbReference type="NCBI Taxonomy" id="7936"/>
    <lineage>
        <taxon>Eukaryota</taxon>
        <taxon>Metazoa</taxon>
        <taxon>Chordata</taxon>
        <taxon>Craniata</taxon>
        <taxon>Vertebrata</taxon>
        <taxon>Euteleostomi</taxon>
        <taxon>Actinopterygii</taxon>
        <taxon>Neopterygii</taxon>
        <taxon>Teleostei</taxon>
        <taxon>Anguilliformes</taxon>
        <taxon>Anguillidae</taxon>
        <taxon>Anguilla</taxon>
    </lineage>
</organism>
<reference evidence="1" key="2">
    <citation type="journal article" date="2015" name="Fish Shellfish Immunol.">
        <title>Early steps in the European eel (Anguilla anguilla)-Vibrio vulnificus interaction in the gills: Role of the RtxA13 toxin.</title>
        <authorList>
            <person name="Callol A."/>
            <person name="Pajuelo D."/>
            <person name="Ebbesson L."/>
            <person name="Teles M."/>
            <person name="MacKenzie S."/>
            <person name="Amaro C."/>
        </authorList>
    </citation>
    <scope>NUCLEOTIDE SEQUENCE</scope>
</reference>
<reference evidence="1" key="1">
    <citation type="submission" date="2014-11" db="EMBL/GenBank/DDBJ databases">
        <authorList>
            <person name="Amaro Gonzalez C."/>
        </authorList>
    </citation>
    <scope>NUCLEOTIDE SEQUENCE</scope>
</reference>
<name>A0A0E9WA64_ANGAN</name>
<evidence type="ECO:0000313" key="1">
    <source>
        <dbReference type="EMBL" id="JAH87211.1"/>
    </source>
</evidence>
<dbReference type="AlphaFoldDB" id="A0A0E9WA64"/>
<dbReference type="EMBL" id="GBXM01021366">
    <property type="protein sequence ID" value="JAH87211.1"/>
    <property type="molecule type" value="Transcribed_RNA"/>
</dbReference>